<evidence type="ECO:0000256" key="11">
    <source>
        <dbReference type="ARBA" id="ARBA00023157"/>
    </source>
</evidence>
<dbReference type="GO" id="GO:1902600">
    <property type="term" value="P:proton transmembrane transport"/>
    <property type="evidence" value="ECO:0007669"/>
    <property type="project" value="Ensembl"/>
</dbReference>
<comment type="similarity">
    <text evidence="3 14">Belongs to the anion exchanger (TC 2.A.31) family.</text>
</comment>
<dbReference type="GO" id="GO:0016323">
    <property type="term" value="C:basolateral plasma membrane"/>
    <property type="evidence" value="ECO:0007669"/>
    <property type="project" value="UniProtKB-SubCell"/>
</dbReference>
<dbReference type="GO" id="GO:0051453">
    <property type="term" value="P:regulation of intracellular pH"/>
    <property type="evidence" value="ECO:0007669"/>
    <property type="project" value="TreeGrafter"/>
</dbReference>
<name>A0A8D0KPM8_SALMN</name>
<dbReference type="GO" id="GO:0009791">
    <property type="term" value="P:post-embryonic development"/>
    <property type="evidence" value="ECO:0007669"/>
    <property type="project" value="Ensembl"/>
</dbReference>
<dbReference type="GO" id="GO:0043679">
    <property type="term" value="C:axon terminus"/>
    <property type="evidence" value="ECO:0007669"/>
    <property type="project" value="Ensembl"/>
</dbReference>
<evidence type="ECO:0000256" key="7">
    <source>
        <dbReference type="ARBA" id="ARBA00022989"/>
    </source>
</evidence>
<dbReference type="InterPro" id="IPR016152">
    <property type="entry name" value="PTrfase/Anion_transptr"/>
</dbReference>
<feature type="transmembrane region" description="Helical" evidence="14">
    <location>
        <begin position="566"/>
        <end position="589"/>
    </location>
</feature>
<dbReference type="OMA" id="EDAEKEX"/>
<dbReference type="FunFam" id="1.10.287.570:FF:000001">
    <property type="entry name" value="Anion exchange protein"/>
    <property type="match status" value="1"/>
</dbReference>
<evidence type="ECO:0000256" key="6">
    <source>
        <dbReference type="ARBA" id="ARBA00022692"/>
    </source>
</evidence>
<keyword evidence="8" id="KW-0915">Sodium</keyword>
<feature type="compositionally biased region" description="Basic and acidic residues" evidence="15">
    <location>
        <begin position="1085"/>
        <end position="1105"/>
    </location>
</feature>
<dbReference type="GO" id="GO:0021860">
    <property type="term" value="P:pyramidal neuron development"/>
    <property type="evidence" value="ECO:0007669"/>
    <property type="project" value="Ensembl"/>
</dbReference>
<feature type="transmembrane region" description="Helical" evidence="14">
    <location>
        <begin position="880"/>
        <end position="899"/>
    </location>
</feature>
<dbReference type="SUPFAM" id="SSF55804">
    <property type="entry name" value="Phoshotransferase/anion transport protein"/>
    <property type="match status" value="1"/>
</dbReference>
<dbReference type="GeneTree" id="ENSGT00940000156972"/>
<evidence type="ECO:0000256" key="10">
    <source>
        <dbReference type="ARBA" id="ARBA00023136"/>
    </source>
</evidence>
<dbReference type="Proteomes" id="UP000694421">
    <property type="component" value="Unplaced"/>
</dbReference>
<keyword evidence="11" id="KW-1015">Disulfide bond</keyword>
<feature type="transmembrane region" description="Helical" evidence="14">
    <location>
        <begin position="694"/>
        <end position="712"/>
    </location>
</feature>
<keyword evidence="19" id="KW-1185">Reference proteome</keyword>
<feature type="domain" description="Bicarbonate transporter-like transmembrane" evidence="16">
    <location>
        <begin position="450"/>
        <end position="1009"/>
    </location>
</feature>
<dbReference type="AlphaFoldDB" id="A0A8D0KPM8"/>
<dbReference type="GO" id="GO:0009416">
    <property type="term" value="P:response to light stimulus"/>
    <property type="evidence" value="ECO:0007669"/>
    <property type="project" value="Ensembl"/>
</dbReference>
<sequence>MEMKDQGAQMEPLLPTRNDEEAVVDRGGTRSILKTHFEKEDLEGHRTLFIGVHVPLGGRKSHRRHRHRGHKHRKRDRERDSGLEDGRESPSFDTPSQRVQFILGTEDDDEEHIPHDLFTELDELCWREGADAEWRETARWLKFEEDVEDGGERWSKPYVATLSLHSLFEVRSCILNGTVLLDMRANSLEEIADMILDQQVGSGQLSEDVRHRVHEALLKQHHHQNQKKLSNRIPIVRSFADIGKKQSEPHSMDKNGQIVSPQSAPASIEPKNDVSRENSTVDFSKVDLHFMKKIPPGAEASNILVGELEFLDRAVVAFVRLSPAVLLSGLAEVPIPTRFLFILLGPLGKGQQFHEIGRSIGTLMTDEVFHDVAYKAKDRNDLLAGIDEFLDQVTVLPPGEWDPTIRIEPPKNVPSQEKRKIPGVPNGTAPHGDPLPVGGHSGPELQRTGKLFGGLVLDIKRKAPFFLSDFTDAFSLQCLASFLFLYCACMSPVITFGGLLGEATEGRISAIESLFGASMTGIAYSLFGGQPLTILGSTGPVLVFEKILFKFCKEYELSYLSLRASIGLWTATLCIILVATDASSLVCYITRFTEEAFASLICIIFIYEALEKLFHLSETYPIDMHNSLEQLTHYSCSCVEPDNPSNKTLQYWQSQNMSSSDIPWGNLTVSECKKWHGAFVGHACGHHGPYVPDVLFWSVILFFSTVTLSSTLKQFKTSRYFPTKVRSVVSDFAVFLTILSMVLVDYALGIPSPKLQVPNVFKPTRDDRGWFITPLGPNPWWTVLAAVIPALLCTILIFMDQQITAVIINRKEHKLKKGCGYHLDLLMVALMLGVCSIMGLPWFVAATVLSISHVNSLKLESECSAPGEQPKFLGIREQRVTGLMIFVLMGSSVFLTRILKFIPMPVLYGVFLYMGASSLKGIQLFDRIKLFWMPAKHQPDFIYLRHVPLRKVHLFTVIQLSCLVLLWVIKASKAAIVFPMMVLALVFVRKLMDLFFTKRELSWLDDLMPESKKKKLEDAEKEEEQSMLAMEEEGTVHLPLEGQYRDDPSIINISDEMSKTAVWKTLLISTENAKEKESSFPSKSTENRREKKADSGKGVDRETCL</sequence>
<dbReference type="Ensembl" id="ENSSMRT00000035396.1">
    <property type="protein sequence ID" value="ENSSMRP00000030343.1"/>
    <property type="gene ID" value="ENSSMRG00000023267.1"/>
</dbReference>
<feature type="region of interest" description="Disordered" evidence="15">
    <location>
        <begin position="1"/>
        <end position="24"/>
    </location>
</feature>
<dbReference type="FunFam" id="3.40.930.10:FF:000001">
    <property type="entry name" value="Anion exchange protein"/>
    <property type="match status" value="1"/>
</dbReference>
<organism evidence="18 19">
    <name type="scientific">Salvator merianae</name>
    <name type="common">Argentine black and white tegu</name>
    <name type="synonym">Tupinambis merianae</name>
    <dbReference type="NCBI Taxonomy" id="96440"/>
    <lineage>
        <taxon>Eukaryota</taxon>
        <taxon>Metazoa</taxon>
        <taxon>Chordata</taxon>
        <taxon>Craniata</taxon>
        <taxon>Vertebrata</taxon>
        <taxon>Euteleostomi</taxon>
        <taxon>Lepidosauria</taxon>
        <taxon>Squamata</taxon>
        <taxon>Bifurcata</taxon>
        <taxon>Unidentata</taxon>
        <taxon>Episquamata</taxon>
        <taxon>Laterata</taxon>
        <taxon>Teiioidea</taxon>
        <taxon>Teiidae</taxon>
        <taxon>Salvator</taxon>
    </lineage>
</organism>
<feature type="region of interest" description="Disordered" evidence="15">
    <location>
        <begin position="1072"/>
        <end position="1105"/>
    </location>
</feature>
<evidence type="ECO:0000256" key="5">
    <source>
        <dbReference type="ARBA" id="ARBA00022475"/>
    </source>
</evidence>
<feature type="region of interest" description="Disordered" evidence="15">
    <location>
        <begin position="407"/>
        <end position="440"/>
    </location>
</feature>
<dbReference type="Gene3D" id="3.40.930.10">
    <property type="entry name" value="Mannitol-specific EII, Chain A"/>
    <property type="match status" value="1"/>
</dbReference>
<keyword evidence="13" id="KW-0739">Sodium transport</keyword>
<keyword evidence="12" id="KW-0325">Glycoprotein</keyword>
<dbReference type="PRINTS" id="PR01231">
    <property type="entry name" value="HCO3TRNSPORT"/>
</dbReference>
<evidence type="ECO:0000256" key="8">
    <source>
        <dbReference type="ARBA" id="ARBA00023053"/>
    </source>
</evidence>
<dbReference type="GO" id="GO:0048854">
    <property type="term" value="P:brain morphogenesis"/>
    <property type="evidence" value="ECO:0007669"/>
    <property type="project" value="Ensembl"/>
</dbReference>
<keyword evidence="4 14" id="KW-0813">Transport</keyword>
<evidence type="ECO:0000256" key="3">
    <source>
        <dbReference type="ARBA" id="ARBA00010993"/>
    </source>
</evidence>
<keyword evidence="10 14" id="KW-0472">Membrane</keyword>
<evidence type="ECO:0000313" key="19">
    <source>
        <dbReference type="Proteomes" id="UP000694421"/>
    </source>
</evidence>
<dbReference type="NCBIfam" id="TIGR00834">
    <property type="entry name" value="ae"/>
    <property type="match status" value="1"/>
</dbReference>
<feature type="transmembrane region" description="Helical" evidence="14">
    <location>
        <begin position="780"/>
        <end position="799"/>
    </location>
</feature>
<dbReference type="PANTHER" id="PTHR11453">
    <property type="entry name" value="ANION EXCHANGE PROTEIN"/>
    <property type="match status" value="1"/>
</dbReference>
<feature type="transmembrane region" description="Helical" evidence="14">
    <location>
        <begin position="596"/>
        <end position="614"/>
    </location>
</feature>
<dbReference type="GO" id="GO:0008510">
    <property type="term" value="F:sodium:bicarbonate symporter activity"/>
    <property type="evidence" value="ECO:0007669"/>
    <property type="project" value="Ensembl"/>
</dbReference>
<evidence type="ECO:0000256" key="12">
    <source>
        <dbReference type="ARBA" id="ARBA00023180"/>
    </source>
</evidence>
<evidence type="ECO:0000256" key="4">
    <source>
        <dbReference type="ARBA" id="ARBA00022448"/>
    </source>
</evidence>
<feature type="region of interest" description="Disordered" evidence="15">
    <location>
        <begin position="245"/>
        <end position="276"/>
    </location>
</feature>
<evidence type="ECO:0000256" key="1">
    <source>
        <dbReference type="ARBA" id="ARBA00004221"/>
    </source>
</evidence>
<dbReference type="Gene3D" id="1.10.287.570">
    <property type="entry name" value="Helical hairpin bin"/>
    <property type="match status" value="1"/>
</dbReference>
<dbReference type="GO" id="GO:0140892">
    <property type="term" value="F:sodium,bicarbonate:chloride antiporter activity"/>
    <property type="evidence" value="ECO:0007669"/>
    <property type="project" value="Ensembl"/>
</dbReference>
<dbReference type="GO" id="GO:0016324">
    <property type="term" value="C:apical plasma membrane"/>
    <property type="evidence" value="ECO:0007669"/>
    <property type="project" value="UniProtKB-SubCell"/>
</dbReference>
<feature type="compositionally biased region" description="Basic residues" evidence="15">
    <location>
        <begin position="59"/>
        <end position="76"/>
    </location>
</feature>
<evidence type="ECO:0000256" key="2">
    <source>
        <dbReference type="ARBA" id="ARBA00004554"/>
    </source>
</evidence>
<dbReference type="GO" id="GO:0097441">
    <property type="term" value="C:basal dendrite"/>
    <property type="evidence" value="ECO:0007669"/>
    <property type="project" value="Ensembl"/>
</dbReference>
<dbReference type="PANTHER" id="PTHR11453:SF32">
    <property type="entry name" value="SODIUM-DRIVEN CHLORIDE BICARBONATE EXCHANGER"/>
    <property type="match status" value="1"/>
</dbReference>
<evidence type="ECO:0000256" key="13">
    <source>
        <dbReference type="ARBA" id="ARBA00023201"/>
    </source>
</evidence>
<dbReference type="InterPro" id="IPR003020">
    <property type="entry name" value="HCO3_transpt_euk"/>
</dbReference>
<dbReference type="GO" id="GO:0097440">
    <property type="term" value="C:apical dendrite"/>
    <property type="evidence" value="ECO:0007669"/>
    <property type="project" value="Ensembl"/>
</dbReference>
<feature type="compositionally biased region" description="Basic and acidic residues" evidence="15">
    <location>
        <begin position="77"/>
        <end position="90"/>
    </location>
</feature>
<accession>A0A8D0KPM8</accession>
<evidence type="ECO:0000259" key="17">
    <source>
        <dbReference type="Pfam" id="PF07565"/>
    </source>
</evidence>
<keyword evidence="7 14" id="KW-1133">Transmembrane helix</keyword>
<reference evidence="18" key="2">
    <citation type="submission" date="2025-09" db="UniProtKB">
        <authorList>
            <consortium name="Ensembl"/>
        </authorList>
    </citation>
    <scope>IDENTIFICATION</scope>
</reference>
<proteinExistence type="inferred from homology"/>
<feature type="region of interest" description="Disordered" evidence="15">
    <location>
        <begin position="58"/>
        <end position="97"/>
    </location>
</feature>
<dbReference type="InterPro" id="IPR011531">
    <property type="entry name" value="HCO3_transpt-like_TM_dom"/>
</dbReference>
<evidence type="ECO:0000256" key="9">
    <source>
        <dbReference type="ARBA" id="ARBA00023065"/>
    </source>
</evidence>
<dbReference type="GO" id="GO:0098982">
    <property type="term" value="C:GABA-ergic synapse"/>
    <property type="evidence" value="ECO:0007669"/>
    <property type="project" value="Ensembl"/>
</dbReference>
<keyword evidence="5" id="KW-1003">Cell membrane</keyword>
<feature type="domain" description="Band 3 cytoplasmic" evidence="17">
    <location>
        <begin position="115"/>
        <end position="403"/>
    </location>
</feature>
<comment type="subcellular location">
    <subcellularLocation>
        <location evidence="1">Apical cell membrane</location>
    </subcellularLocation>
    <subcellularLocation>
        <location evidence="2">Basolateral cell membrane</location>
        <topology evidence="2">Multi-pass membrane protein</topology>
    </subcellularLocation>
    <subcellularLocation>
        <location evidence="14">Membrane</location>
        <topology evidence="14">Multi-pass membrane protein</topology>
    </subcellularLocation>
</comment>
<dbReference type="GO" id="GO:0043025">
    <property type="term" value="C:neuronal cell body"/>
    <property type="evidence" value="ECO:0007669"/>
    <property type="project" value="Ensembl"/>
</dbReference>
<dbReference type="GO" id="GO:0048172">
    <property type="term" value="P:regulation of short-term neuronal synaptic plasticity"/>
    <property type="evidence" value="ECO:0007669"/>
    <property type="project" value="Ensembl"/>
</dbReference>
<feature type="transmembrane region" description="Helical" evidence="14">
    <location>
        <begin position="975"/>
        <end position="992"/>
    </location>
</feature>
<evidence type="ECO:0000256" key="14">
    <source>
        <dbReference type="RuleBase" id="RU362035"/>
    </source>
</evidence>
<feature type="transmembrane region" description="Helical" evidence="14">
    <location>
        <begin position="479"/>
        <end position="501"/>
    </location>
</feature>
<keyword evidence="9 14" id="KW-0406">Ion transport</keyword>
<dbReference type="Pfam" id="PF00955">
    <property type="entry name" value="HCO3_cotransp"/>
    <property type="match status" value="1"/>
</dbReference>
<protein>
    <recommendedName>
        <fullName evidence="14">Anion exchange protein</fullName>
    </recommendedName>
</protein>
<dbReference type="GO" id="GO:0035641">
    <property type="term" value="P:locomotory exploration behavior"/>
    <property type="evidence" value="ECO:0007669"/>
    <property type="project" value="Ensembl"/>
</dbReference>
<evidence type="ECO:0000313" key="18">
    <source>
        <dbReference type="Ensembl" id="ENSSMRP00000030343.1"/>
    </source>
</evidence>
<dbReference type="InterPro" id="IPR003024">
    <property type="entry name" value="Na/HCO3_transpt"/>
</dbReference>
<evidence type="ECO:0000256" key="15">
    <source>
        <dbReference type="SAM" id="MobiDB-lite"/>
    </source>
</evidence>
<evidence type="ECO:0000259" key="16">
    <source>
        <dbReference type="Pfam" id="PF00955"/>
    </source>
</evidence>
<reference evidence="18" key="1">
    <citation type="submission" date="2025-08" db="UniProtKB">
        <authorList>
            <consortium name="Ensembl"/>
        </authorList>
    </citation>
    <scope>IDENTIFICATION</scope>
</reference>
<feature type="transmembrane region" description="Helical" evidence="14">
    <location>
        <begin position="820"/>
        <end position="844"/>
    </location>
</feature>
<dbReference type="PRINTS" id="PR01232">
    <property type="entry name" value="NAHCO3TRSPRT"/>
</dbReference>
<feature type="transmembrane region" description="Helical" evidence="14">
    <location>
        <begin position="732"/>
        <end position="750"/>
    </location>
</feature>
<dbReference type="GO" id="GO:0007601">
    <property type="term" value="P:visual perception"/>
    <property type="evidence" value="ECO:0007669"/>
    <property type="project" value="Ensembl"/>
</dbReference>
<dbReference type="GO" id="GO:0035264">
    <property type="term" value="P:multicellular organism growth"/>
    <property type="evidence" value="ECO:0007669"/>
    <property type="project" value="Ensembl"/>
</dbReference>
<dbReference type="Pfam" id="PF07565">
    <property type="entry name" value="Band_3_cyto"/>
    <property type="match status" value="1"/>
</dbReference>
<keyword evidence="6 14" id="KW-0812">Transmembrane</keyword>
<dbReference type="InterPro" id="IPR013769">
    <property type="entry name" value="Band3_cytoplasmic_dom"/>
</dbReference>
<comment type="caution">
    <text evidence="14">Lacks conserved residue(s) required for the propagation of feature annotation.</text>
</comment>